<dbReference type="InterPro" id="IPR036942">
    <property type="entry name" value="Beta-barrel_TonB_sf"/>
</dbReference>
<evidence type="ECO:0000256" key="8">
    <source>
        <dbReference type="ARBA" id="ARBA00023170"/>
    </source>
</evidence>
<evidence type="ECO:0000313" key="14">
    <source>
        <dbReference type="EMBL" id="ACB34206.1"/>
    </source>
</evidence>
<dbReference type="PROSITE" id="PS52016">
    <property type="entry name" value="TONB_DEPENDENT_REC_3"/>
    <property type="match status" value="1"/>
</dbReference>
<dbReference type="InterPro" id="IPR037066">
    <property type="entry name" value="Plug_dom_sf"/>
</dbReference>
<evidence type="ECO:0000313" key="15">
    <source>
        <dbReference type="Proteomes" id="UP000001693"/>
    </source>
</evidence>
<dbReference type="GO" id="GO:0009279">
    <property type="term" value="C:cell outer membrane"/>
    <property type="evidence" value="ECO:0007669"/>
    <property type="project" value="UniProtKB-SubCell"/>
</dbReference>
<dbReference type="Pfam" id="PF00593">
    <property type="entry name" value="TonB_dep_Rec_b-barrel"/>
    <property type="match status" value="1"/>
</dbReference>
<keyword evidence="8 14" id="KW-0675">Receptor</keyword>
<dbReference type="RefSeq" id="WP_012346967.1">
    <property type="nucleotide sequence ID" value="NC_010524.1"/>
</dbReference>
<dbReference type="InterPro" id="IPR039426">
    <property type="entry name" value="TonB-dep_rcpt-like"/>
</dbReference>
<protein>
    <submittedName>
        <fullName evidence="14">TonB-dependent receptor</fullName>
    </submittedName>
</protein>
<evidence type="ECO:0000256" key="10">
    <source>
        <dbReference type="PROSITE-ProRule" id="PRU01360"/>
    </source>
</evidence>
<evidence type="ECO:0000256" key="9">
    <source>
        <dbReference type="ARBA" id="ARBA00023237"/>
    </source>
</evidence>
<dbReference type="KEGG" id="lch:Lcho_1939"/>
<dbReference type="Gene3D" id="2.170.130.10">
    <property type="entry name" value="TonB-dependent receptor, plug domain"/>
    <property type="match status" value="1"/>
</dbReference>
<reference evidence="14 15" key="1">
    <citation type="submission" date="2008-03" db="EMBL/GenBank/DDBJ databases">
        <title>Complete sequence of Leptothrix cholodnii SP-6.</title>
        <authorList>
            <consortium name="US DOE Joint Genome Institute"/>
            <person name="Copeland A."/>
            <person name="Lucas S."/>
            <person name="Lapidus A."/>
            <person name="Glavina del Rio T."/>
            <person name="Dalin E."/>
            <person name="Tice H."/>
            <person name="Bruce D."/>
            <person name="Goodwin L."/>
            <person name="Pitluck S."/>
            <person name="Chertkov O."/>
            <person name="Brettin T."/>
            <person name="Detter J.C."/>
            <person name="Han C."/>
            <person name="Kuske C.R."/>
            <person name="Schmutz J."/>
            <person name="Larimer F."/>
            <person name="Land M."/>
            <person name="Hauser L."/>
            <person name="Kyrpides N."/>
            <person name="Lykidis A."/>
            <person name="Emerson D."/>
            <person name="Richardson P."/>
        </authorList>
    </citation>
    <scope>NUCLEOTIDE SEQUENCE [LARGE SCALE GENOMIC DNA]</scope>
    <source>
        <strain evidence="15">ATCC 51168 / LMG 8142 / SP-6</strain>
    </source>
</reference>
<dbReference type="InterPro" id="IPR012910">
    <property type="entry name" value="Plug_dom"/>
</dbReference>
<evidence type="ECO:0000256" key="4">
    <source>
        <dbReference type="ARBA" id="ARBA00022452"/>
    </source>
</evidence>
<dbReference type="STRING" id="395495.Lcho_1939"/>
<dbReference type="HOGENOM" id="CLU_010745_0_1_4"/>
<dbReference type="SUPFAM" id="SSF56935">
    <property type="entry name" value="Porins"/>
    <property type="match status" value="1"/>
</dbReference>
<keyword evidence="4 10" id="KW-1134">Transmembrane beta strand</keyword>
<keyword evidence="9 10" id="KW-0998">Cell outer membrane</keyword>
<dbReference type="eggNOG" id="COG4771">
    <property type="taxonomic scope" value="Bacteria"/>
</dbReference>
<evidence type="ECO:0000256" key="2">
    <source>
        <dbReference type="ARBA" id="ARBA00009810"/>
    </source>
</evidence>
<evidence type="ECO:0000256" key="7">
    <source>
        <dbReference type="ARBA" id="ARBA00023136"/>
    </source>
</evidence>
<evidence type="ECO:0000256" key="1">
    <source>
        <dbReference type="ARBA" id="ARBA00004571"/>
    </source>
</evidence>
<keyword evidence="15" id="KW-1185">Reference proteome</keyword>
<organism evidence="14 15">
    <name type="scientific">Leptothrix cholodnii (strain ATCC 51168 / LMG 8142 / SP-6)</name>
    <name type="common">Leptothrix discophora (strain SP-6)</name>
    <dbReference type="NCBI Taxonomy" id="395495"/>
    <lineage>
        <taxon>Bacteria</taxon>
        <taxon>Pseudomonadati</taxon>
        <taxon>Pseudomonadota</taxon>
        <taxon>Betaproteobacteria</taxon>
        <taxon>Burkholderiales</taxon>
        <taxon>Sphaerotilaceae</taxon>
        <taxon>Leptothrix</taxon>
    </lineage>
</organism>
<dbReference type="PANTHER" id="PTHR47234">
    <property type="match status" value="1"/>
</dbReference>
<evidence type="ECO:0000256" key="6">
    <source>
        <dbReference type="ARBA" id="ARBA00023077"/>
    </source>
</evidence>
<evidence type="ECO:0000256" key="11">
    <source>
        <dbReference type="RuleBase" id="RU003357"/>
    </source>
</evidence>
<keyword evidence="3 10" id="KW-0813">Transport</keyword>
<dbReference type="PANTHER" id="PTHR47234:SF2">
    <property type="entry name" value="TONB-DEPENDENT RECEPTOR"/>
    <property type="match status" value="1"/>
</dbReference>
<evidence type="ECO:0000259" key="13">
    <source>
        <dbReference type="Pfam" id="PF07715"/>
    </source>
</evidence>
<gene>
    <name evidence="14" type="ordered locus">Lcho_1939</name>
</gene>
<evidence type="ECO:0000256" key="3">
    <source>
        <dbReference type="ARBA" id="ARBA00022448"/>
    </source>
</evidence>
<feature type="domain" description="TonB-dependent receptor-like beta-barrel" evidence="12">
    <location>
        <begin position="343"/>
        <end position="816"/>
    </location>
</feature>
<dbReference type="Pfam" id="PF07715">
    <property type="entry name" value="Plug"/>
    <property type="match status" value="1"/>
</dbReference>
<evidence type="ECO:0000259" key="12">
    <source>
        <dbReference type="Pfam" id="PF00593"/>
    </source>
</evidence>
<evidence type="ECO:0000256" key="5">
    <source>
        <dbReference type="ARBA" id="ARBA00022692"/>
    </source>
</evidence>
<sequence length="854" mass="92099">MPVTVIRIDDLTRQGITQIEQALAWVTANQSHMGIGNAVGAVTGGKAEVDLRGLNAPFATSANKTLVLLNGRRLVNHPFDGAAVDLYALPMAAVDRIEILRDGASAIYGSDAIGGVVNVILKREQRYSQISVDTQGSEQGGGAVRRFSLVGGAGVPDADGFHVQGALDVRRQNRLAARDRPFASTGVLRGNSVDWTSGTSFPGDLDGFEPSLPTCDKSPSLPNDDASACRYDIVSDLDAIPANEQRTALLRAELKLLDEWSLGAEYLWARNQETSLIAAAPAYHCMRAGSAFFPLEAPTQLVPELCSGAEGVPMVPGGLVDWREVPAGKRKRQNTSIANRALLELKGALGQNWDLRSAVGRSQGRSTERVLAGYVDDASMQLAVWNGLVNPFGPQTAEGQAAIDAAQIVGPVQIGRSRSDFADLQLRGELAHLDAGPLALVIGLEHRDERSSFDTLDVTASLPSLGLDPSGDASGSRRVDAIYGEIGWPVTRALEMTVAARLDHYSDFGSTLNPKLAMRLQATPEILFRGSVGSGFRAPNLYDIHRPQSFGFTFGSYDDPRYCPGGEAVDGANAGAVCAQQFNVRVAGPAADGRSLDSLRPEKSKNLSLGILVEPVRSLSVGLDLWTIRVRNLIGGLPEQAVFDDPAKYAARYVRCSQLEAGGGTTVSREQLDTCLNTSIDPIAYIDLPTENLGTLQTSGLDVSMAWQDVQQAWGRISIGLDGTYVHSYRYQRERNGSHIEAAGRYADNAPIFRWQHAFAVNWSLDAWSVTLAQRFKSGYADQAPENHVSSYALHDLMAQWSGIRGLTLSAGLRNLFDRDPPQTLQLSLFQAGYDPRFTDPLGRVLALRAAYRF</sequence>
<comment type="similarity">
    <text evidence="2 10 11">Belongs to the TonB-dependent receptor family.</text>
</comment>
<accession>B1Y0U8</accession>
<comment type="subcellular location">
    <subcellularLocation>
        <location evidence="1 10">Cell outer membrane</location>
        <topology evidence="1 10">Multi-pass membrane protein</topology>
    </subcellularLocation>
</comment>
<proteinExistence type="inferred from homology"/>
<dbReference type="AlphaFoldDB" id="B1Y0U8"/>
<name>B1Y0U8_LEPCP</name>
<dbReference type="EMBL" id="CP001013">
    <property type="protein sequence ID" value="ACB34206.1"/>
    <property type="molecule type" value="Genomic_DNA"/>
</dbReference>
<keyword evidence="6 11" id="KW-0798">TonB box</keyword>
<keyword evidence="5 10" id="KW-0812">Transmembrane</keyword>
<dbReference type="Gene3D" id="2.40.170.20">
    <property type="entry name" value="TonB-dependent receptor, beta-barrel domain"/>
    <property type="match status" value="1"/>
</dbReference>
<dbReference type="InterPro" id="IPR000531">
    <property type="entry name" value="Beta-barrel_TonB"/>
</dbReference>
<keyword evidence="7 10" id="KW-0472">Membrane</keyword>
<feature type="domain" description="TonB-dependent receptor plug" evidence="13">
    <location>
        <begin position="2"/>
        <end position="116"/>
    </location>
</feature>
<dbReference type="Proteomes" id="UP000001693">
    <property type="component" value="Chromosome"/>
</dbReference>